<name>A0A2H3TW78_FUSOX</name>
<reference evidence="2" key="1">
    <citation type="submission" date="2016-09" db="EMBL/GenBank/DDBJ databases">
        <authorList>
            <person name="Guldener U."/>
        </authorList>
    </citation>
    <scope>NUCLEOTIDE SEQUENCE [LARGE SCALE GENOMIC DNA]</scope>
    <source>
        <strain evidence="2">V64-1</strain>
    </source>
</reference>
<sequence length="10" mass="1178">MRLIGKKGFK</sequence>
<dbReference type="Proteomes" id="UP000219369">
    <property type="component" value="Unassembled WGS sequence"/>
</dbReference>
<dbReference type="EMBL" id="FMJY01000044">
    <property type="protein sequence ID" value="SCO92847.1"/>
    <property type="molecule type" value="Genomic_DNA"/>
</dbReference>
<organism evidence="1 2">
    <name type="scientific">Fusarium oxysporum</name>
    <name type="common">Fusarium vascular wilt</name>
    <dbReference type="NCBI Taxonomy" id="5507"/>
    <lineage>
        <taxon>Eukaryota</taxon>
        <taxon>Fungi</taxon>
        <taxon>Dikarya</taxon>
        <taxon>Ascomycota</taxon>
        <taxon>Pezizomycotina</taxon>
        <taxon>Sordariomycetes</taxon>
        <taxon>Hypocreomycetidae</taxon>
        <taxon>Hypocreales</taxon>
        <taxon>Nectriaceae</taxon>
        <taxon>Fusarium</taxon>
        <taxon>Fusarium oxysporum species complex</taxon>
    </lineage>
</organism>
<evidence type="ECO:0000313" key="1">
    <source>
        <dbReference type="EMBL" id="SCO92847.1"/>
    </source>
</evidence>
<protein>
    <submittedName>
        <fullName evidence="1">Uncharacterized protein</fullName>
    </submittedName>
</protein>
<proteinExistence type="predicted"/>
<evidence type="ECO:0000313" key="2">
    <source>
        <dbReference type="Proteomes" id="UP000219369"/>
    </source>
</evidence>
<gene>
    <name evidence="1" type="ORF">FRV6_16975</name>
</gene>
<accession>A0A2H3TW78</accession>